<feature type="binding site" evidence="10">
    <location>
        <position position="276"/>
    </location>
    <ligand>
        <name>acetyl-CoA</name>
        <dbReference type="ChEBI" id="CHEBI:57288"/>
    </ligand>
</feature>
<feature type="binding site" evidence="10">
    <location>
        <begin position="457"/>
        <end position="460"/>
    </location>
    <ligand>
        <name>glyoxylate</name>
        <dbReference type="ChEBI" id="CHEBI:36655"/>
    </ligand>
</feature>
<keyword evidence="7 10" id="KW-0460">Magnesium</keyword>
<feature type="binding site" evidence="10">
    <location>
        <position position="432"/>
    </location>
    <ligand>
        <name>glyoxylate</name>
        <dbReference type="ChEBI" id="CHEBI:36655"/>
    </ligand>
</feature>
<dbReference type="InterPro" id="IPR006253">
    <property type="entry name" value="Malate_synthG"/>
</dbReference>
<evidence type="ECO:0000256" key="8">
    <source>
        <dbReference type="ARBA" id="ARBA00023097"/>
    </source>
</evidence>
<feature type="binding site" evidence="10">
    <location>
        <position position="118"/>
    </location>
    <ligand>
        <name>acetyl-CoA</name>
        <dbReference type="ChEBI" id="CHEBI:57288"/>
    </ligand>
</feature>
<keyword evidence="5 10" id="KW-0808">Transferase</keyword>
<evidence type="ECO:0000256" key="11">
    <source>
        <dbReference type="NCBIfam" id="TIGR01345"/>
    </source>
</evidence>
<dbReference type="InterPro" id="IPR044856">
    <property type="entry name" value="Malate_synth_C_sf"/>
</dbReference>
<evidence type="ECO:0000256" key="5">
    <source>
        <dbReference type="ARBA" id="ARBA00022679"/>
    </source>
</evidence>
<evidence type="ECO:0000256" key="9">
    <source>
        <dbReference type="ARBA" id="ARBA00047918"/>
    </source>
</evidence>
<keyword evidence="6 10" id="KW-0479">Metal-binding</keyword>
<name>A0ABR6URC1_9PSED</name>
<feature type="domain" description="Malate synthase N-terminal" evidence="14">
    <location>
        <begin position="17"/>
        <end position="71"/>
    </location>
</feature>
<keyword evidence="4 10" id="KW-0816">Tricarboxylic acid cycle</keyword>
<evidence type="ECO:0000256" key="12">
    <source>
        <dbReference type="RuleBase" id="RU003572"/>
    </source>
</evidence>
<comment type="similarity">
    <text evidence="10 12">Belongs to the malate synthase family. GlcB subfamily.</text>
</comment>
<evidence type="ECO:0000259" key="15">
    <source>
        <dbReference type="Pfam" id="PF20658"/>
    </source>
</evidence>
<evidence type="ECO:0000256" key="1">
    <source>
        <dbReference type="ARBA" id="ARBA00001946"/>
    </source>
</evidence>
<organism evidence="17 18">
    <name type="scientific">Pseudomonas tehranensis</name>
    <dbReference type="NCBI Taxonomy" id="2745502"/>
    <lineage>
        <taxon>Bacteria</taxon>
        <taxon>Pseudomonadati</taxon>
        <taxon>Pseudomonadota</taxon>
        <taxon>Gammaproteobacteria</taxon>
        <taxon>Pseudomonadales</taxon>
        <taxon>Pseudomonadaceae</taxon>
        <taxon>Pseudomonas</taxon>
    </lineage>
</organism>
<feature type="domain" description="Malate synthase C-terminal" evidence="16">
    <location>
        <begin position="591"/>
        <end position="673"/>
    </location>
</feature>
<feature type="domain" description="Malate synthase G alpha-beta insertion" evidence="15">
    <location>
        <begin position="160"/>
        <end position="235"/>
    </location>
</feature>
<dbReference type="NCBIfam" id="TIGR01345">
    <property type="entry name" value="malate_syn_G"/>
    <property type="match status" value="1"/>
</dbReference>
<comment type="caution">
    <text evidence="17">The sequence shown here is derived from an EMBL/GenBank/DDBJ whole genome shotgun (WGS) entry which is preliminary data.</text>
</comment>
<feature type="binding site" evidence="10">
    <location>
        <begin position="125"/>
        <end position="126"/>
    </location>
    <ligand>
        <name>acetyl-CoA</name>
        <dbReference type="ChEBI" id="CHEBI:57288"/>
    </ligand>
</feature>
<feature type="binding site" evidence="10">
    <location>
        <position position="340"/>
    </location>
    <ligand>
        <name>glyoxylate</name>
        <dbReference type="ChEBI" id="CHEBI:36655"/>
    </ligand>
</feature>
<comment type="subunit">
    <text evidence="10">Monomer.</text>
</comment>
<evidence type="ECO:0000313" key="18">
    <source>
        <dbReference type="Proteomes" id="UP000617171"/>
    </source>
</evidence>
<dbReference type="EC" id="2.3.3.9" evidence="10 11"/>
<evidence type="ECO:0000256" key="3">
    <source>
        <dbReference type="ARBA" id="ARBA00022490"/>
    </source>
</evidence>
<dbReference type="SUPFAM" id="SSF51645">
    <property type="entry name" value="Malate synthase G"/>
    <property type="match status" value="1"/>
</dbReference>
<evidence type="ECO:0000259" key="14">
    <source>
        <dbReference type="Pfam" id="PF20656"/>
    </source>
</evidence>
<dbReference type="InterPro" id="IPR001465">
    <property type="entry name" value="Malate_synthase_TIM"/>
</dbReference>
<dbReference type="InterPro" id="IPR048357">
    <property type="entry name" value="MSG_insertion"/>
</dbReference>
<dbReference type="HAMAP" id="MF_00641">
    <property type="entry name" value="Malate_synth_G"/>
    <property type="match status" value="1"/>
</dbReference>
<dbReference type="Pfam" id="PF20659">
    <property type="entry name" value="MS_C"/>
    <property type="match status" value="1"/>
</dbReference>
<keyword evidence="3 10" id="KW-0963">Cytoplasm</keyword>
<dbReference type="Pfam" id="PF20658">
    <property type="entry name" value="MSG_insertion"/>
    <property type="match status" value="1"/>
</dbReference>
<keyword evidence="17" id="KW-0012">Acyltransferase</keyword>
<evidence type="ECO:0000256" key="6">
    <source>
        <dbReference type="ARBA" id="ARBA00022723"/>
    </source>
</evidence>
<evidence type="ECO:0000259" key="13">
    <source>
        <dbReference type="Pfam" id="PF01274"/>
    </source>
</evidence>
<feature type="binding site" evidence="10">
    <location>
        <position position="541"/>
    </location>
    <ligand>
        <name>acetyl-CoA</name>
        <dbReference type="ChEBI" id="CHEBI:57288"/>
    </ligand>
</feature>
<dbReference type="PANTHER" id="PTHR42739:SF1">
    <property type="entry name" value="MALATE SYNTHASE G"/>
    <property type="match status" value="1"/>
</dbReference>
<comment type="subcellular location">
    <subcellularLocation>
        <location evidence="10 12">Cytoplasm</location>
    </subcellularLocation>
</comment>
<accession>A0ABR6URC1</accession>
<reference evidence="17 18" key="1">
    <citation type="journal article" date="2020" name="Microorganisms">
        <title>Reliable Identification of Environmental Pseudomonas Isolates Using the rpoD Gene.</title>
        <authorList>
            <consortium name="The Broad Institute Genome Sequencing Platform"/>
            <person name="Girard L."/>
            <person name="Lood C."/>
            <person name="Rokni-Zadeh H."/>
            <person name="van Noort V."/>
            <person name="Lavigne R."/>
            <person name="De Mot R."/>
        </authorList>
    </citation>
    <scope>NUCLEOTIDE SEQUENCE [LARGE SCALE GENOMIC DNA]</scope>
    <source>
        <strain evidence="17 18">SWRI196</strain>
    </source>
</reference>
<dbReference type="Pfam" id="PF01274">
    <property type="entry name" value="MS_TIM-barrel"/>
    <property type="match status" value="1"/>
</dbReference>
<gene>
    <name evidence="10" type="primary">glcB</name>
    <name evidence="17" type="ORF">HU811_10550</name>
</gene>
<comment type="catalytic activity">
    <reaction evidence="9 10 12">
        <text>glyoxylate + acetyl-CoA + H2O = (S)-malate + CoA + H(+)</text>
        <dbReference type="Rhea" id="RHEA:18181"/>
        <dbReference type="ChEBI" id="CHEBI:15377"/>
        <dbReference type="ChEBI" id="CHEBI:15378"/>
        <dbReference type="ChEBI" id="CHEBI:15589"/>
        <dbReference type="ChEBI" id="CHEBI:36655"/>
        <dbReference type="ChEBI" id="CHEBI:57287"/>
        <dbReference type="ChEBI" id="CHEBI:57288"/>
        <dbReference type="EC" id="2.3.3.9"/>
    </reaction>
</comment>
<protein>
    <recommendedName>
        <fullName evidence="10 11">Malate synthase G</fullName>
        <ecNumber evidence="10 11">2.3.3.9</ecNumber>
    </recommendedName>
</protein>
<dbReference type="InterPro" id="IPR046363">
    <property type="entry name" value="MS_N_TIM-barrel_dom"/>
</dbReference>
<evidence type="ECO:0000256" key="10">
    <source>
        <dbReference type="HAMAP-Rule" id="MF_00641"/>
    </source>
</evidence>
<comment type="cofactor">
    <cofactor evidence="1 10">
        <name>Mg(2+)</name>
        <dbReference type="ChEBI" id="CHEBI:18420"/>
    </cofactor>
</comment>
<comment type="function">
    <text evidence="10">Involved in the glycolate utilization. Catalyzes the condensation and subsequent hydrolysis of acetyl-coenzyme A (acetyl-CoA) and glyoxylate to form malate and CoA.</text>
</comment>
<dbReference type="EMBL" id="JABWQV010000046">
    <property type="protein sequence ID" value="MBC3347071.1"/>
    <property type="molecule type" value="Genomic_DNA"/>
</dbReference>
<dbReference type="CDD" id="cd00728">
    <property type="entry name" value="malate_synt_G"/>
    <property type="match status" value="1"/>
</dbReference>
<dbReference type="NCBIfam" id="NF002825">
    <property type="entry name" value="PRK02999.1"/>
    <property type="match status" value="1"/>
</dbReference>
<feature type="binding site" evidence="10">
    <location>
        <position position="432"/>
    </location>
    <ligand>
        <name>Mg(2+)</name>
        <dbReference type="ChEBI" id="CHEBI:18420"/>
    </ligand>
</feature>
<dbReference type="RefSeq" id="WP_186655697.1">
    <property type="nucleotide sequence ID" value="NZ_JABWQV010000046.1"/>
</dbReference>
<comment type="caution">
    <text evidence="10">Lacks conserved residue(s) required for the propagation of feature annotation.</text>
</comment>
<evidence type="ECO:0000256" key="4">
    <source>
        <dbReference type="ARBA" id="ARBA00022532"/>
    </source>
</evidence>
<proteinExistence type="inferred from homology"/>
<dbReference type="Gene3D" id="3.20.20.360">
    <property type="entry name" value="Malate synthase, domain 3"/>
    <property type="match status" value="2"/>
</dbReference>
<dbReference type="InterPro" id="IPR048355">
    <property type="entry name" value="MS_C"/>
</dbReference>
<comment type="pathway">
    <text evidence="10 12">Carbohydrate metabolism; glyoxylate cycle; (S)-malate from isocitrate: step 2/2.</text>
</comment>
<feature type="active site" description="Proton acceptor" evidence="10">
    <location>
        <position position="340"/>
    </location>
</feature>
<feature type="binding site" evidence="10">
    <location>
        <position position="460"/>
    </location>
    <ligand>
        <name>Mg(2+)</name>
        <dbReference type="ChEBI" id="CHEBI:18420"/>
    </ligand>
</feature>
<keyword evidence="18" id="KW-1185">Reference proteome</keyword>
<evidence type="ECO:0000313" key="17">
    <source>
        <dbReference type="EMBL" id="MBC3347071.1"/>
    </source>
</evidence>
<dbReference type="PANTHER" id="PTHR42739">
    <property type="entry name" value="MALATE SYNTHASE G"/>
    <property type="match status" value="1"/>
</dbReference>
<dbReference type="InterPro" id="IPR048356">
    <property type="entry name" value="MS_N"/>
</dbReference>
<keyword evidence="2 10" id="KW-0329">Glyoxylate bypass</keyword>
<evidence type="ECO:0000259" key="16">
    <source>
        <dbReference type="Pfam" id="PF20659"/>
    </source>
</evidence>
<dbReference type="InterPro" id="IPR011076">
    <property type="entry name" value="Malate_synth_sf"/>
</dbReference>
<dbReference type="GO" id="GO:0004474">
    <property type="term" value="F:malate synthase activity"/>
    <property type="evidence" value="ECO:0007669"/>
    <property type="project" value="UniProtKB-EC"/>
</dbReference>
<evidence type="ECO:0000256" key="2">
    <source>
        <dbReference type="ARBA" id="ARBA00022435"/>
    </source>
</evidence>
<feature type="domain" description="Malate synthase TIM barrel" evidence="13">
    <location>
        <begin position="337"/>
        <end position="578"/>
    </location>
</feature>
<dbReference type="Pfam" id="PF20656">
    <property type="entry name" value="MS_N"/>
    <property type="match status" value="1"/>
</dbReference>
<feature type="modified residue" description="Cysteine sulfenic acid (-SOH)" evidence="10">
    <location>
        <position position="617"/>
    </location>
</feature>
<dbReference type="Gene3D" id="1.20.1220.12">
    <property type="entry name" value="Malate synthase, domain III"/>
    <property type="match status" value="1"/>
</dbReference>
<feature type="binding site" evidence="10">
    <location>
        <position position="313"/>
    </location>
    <ligand>
        <name>acetyl-CoA</name>
        <dbReference type="ChEBI" id="CHEBI:57288"/>
    </ligand>
</feature>
<sequence>MTEHVQVGGLKVAKVLFDFVNNEAIPGTGLTADAFWAGADKVIHDLAPKNKALLAKRDDFQAQIDAWHQARAGQAHDAVAYKAFLQDIGYLLPEAADFQATTQNVDDEIARMAGPQLVVPVMNARFALNASNARWGSLYDALYGTDAISEADGAEKGKGYNKVRGDKVIAFARAFLDEAAPLAAGSHVDSTAYKIVDGKLVVALKGGSNSGLRDDAQLIGFQGDASAPTTVLLKHNGLHFEIQIDASTPVGQTDAAGVKDILMEAALTTIMDCEDSVAAVDADDKVVIYRNWLGLMKGDLSEQVAKGGQTFTRTMNPDRAYTTVDGSGLTLHGRSLLFVRNVGHLMTIDAILDKDGHEVPEGILDGLITSLAAIHSLNGNTSRRNSRTGSVYIVKPKMHGPEEAAFTNELFGRVEDVLNLPRNTLKVGIMDEERRTTVNLKACIKAASERVVFINTGFLDRTGDEIHTSMEAGPMVRKADMKAEKWIAAYENWNVDIGLSTGLQGRAQIGKGMWAMPDLMAAMLEQKIAHPMAGANTAWVPSPTAAALHALHYHKVDVFARQAQLAQRARASVDDILTIPLAVNPNWTPEQIRNELDNNAQGILGYVVRWIDQGVGCSKVPDINDIGLMEDRATLRISSQHIANWLRHGIVSQDQVMESLKRMAPVVDRQNASDPLYRPLAPDFDSNIAFQAAVELVIEGTRQPNGYTEPVLHRRRREFKAANGL</sequence>
<dbReference type="Proteomes" id="UP000617171">
    <property type="component" value="Unassembled WGS sequence"/>
</dbReference>
<evidence type="ECO:0000256" key="7">
    <source>
        <dbReference type="ARBA" id="ARBA00022842"/>
    </source>
</evidence>
<feature type="active site" description="Proton donor" evidence="10">
    <location>
        <position position="631"/>
    </location>
</feature>
<keyword evidence="8 10" id="KW-0558">Oxidation</keyword>